<evidence type="ECO:0000313" key="1">
    <source>
        <dbReference type="EMBL" id="EAL67238.1"/>
    </source>
</evidence>
<dbReference type="RefSeq" id="XP_641219.1">
    <property type="nucleotide sequence ID" value="XM_636127.1"/>
</dbReference>
<comment type="caution">
    <text evidence="1">The sequence shown here is derived from an EMBL/GenBank/DDBJ whole genome shotgun (WGS) entry which is preliminary data.</text>
</comment>
<dbReference type="dictyBase" id="DDB_G0280517"/>
<reference evidence="1 2" key="1">
    <citation type="journal article" date="2005" name="Nature">
        <title>The genome of the social amoeba Dictyostelium discoideum.</title>
        <authorList>
            <consortium name="The Dictyostelium discoideum Sequencing Consortium"/>
            <person name="Eichinger L."/>
            <person name="Pachebat J.A."/>
            <person name="Glockner G."/>
            <person name="Rajandream M.A."/>
            <person name="Sucgang R."/>
            <person name="Berriman M."/>
            <person name="Song J."/>
            <person name="Olsen R."/>
            <person name="Szafranski K."/>
            <person name="Xu Q."/>
            <person name="Tunggal B."/>
            <person name="Kummerfeld S."/>
            <person name="Madera M."/>
            <person name="Konfortov B.A."/>
            <person name="Rivero F."/>
            <person name="Bankier A.T."/>
            <person name="Lehmann R."/>
            <person name="Hamlin N."/>
            <person name="Davies R."/>
            <person name="Gaudet P."/>
            <person name="Fey P."/>
            <person name="Pilcher K."/>
            <person name="Chen G."/>
            <person name="Saunders D."/>
            <person name="Sodergren E."/>
            <person name="Davis P."/>
            <person name="Kerhornou A."/>
            <person name="Nie X."/>
            <person name="Hall N."/>
            <person name="Anjard C."/>
            <person name="Hemphill L."/>
            <person name="Bason N."/>
            <person name="Farbrother P."/>
            <person name="Desany B."/>
            <person name="Just E."/>
            <person name="Morio T."/>
            <person name="Rost R."/>
            <person name="Churcher C."/>
            <person name="Cooper J."/>
            <person name="Haydock S."/>
            <person name="van Driessche N."/>
            <person name="Cronin A."/>
            <person name="Goodhead I."/>
            <person name="Muzny D."/>
            <person name="Mourier T."/>
            <person name="Pain A."/>
            <person name="Lu M."/>
            <person name="Harper D."/>
            <person name="Lindsay R."/>
            <person name="Hauser H."/>
            <person name="James K."/>
            <person name="Quiles M."/>
            <person name="Madan Babu M."/>
            <person name="Saito T."/>
            <person name="Buchrieser C."/>
            <person name="Wardroper A."/>
            <person name="Felder M."/>
            <person name="Thangavelu M."/>
            <person name="Johnson D."/>
            <person name="Knights A."/>
            <person name="Loulseged H."/>
            <person name="Mungall K."/>
            <person name="Oliver K."/>
            <person name="Price C."/>
            <person name="Quail M.A."/>
            <person name="Urushihara H."/>
            <person name="Hernandez J."/>
            <person name="Rabbinowitsch E."/>
            <person name="Steffen D."/>
            <person name="Sanders M."/>
            <person name="Ma J."/>
            <person name="Kohara Y."/>
            <person name="Sharp S."/>
            <person name="Simmonds M."/>
            <person name="Spiegler S."/>
            <person name="Tivey A."/>
            <person name="Sugano S."/>
            <person name="White B."/>
            <person name="Walker D."/>
            <person name="Woodward J."/>
            <person name="Winckler T."/>
            <person name="Tanaka Y."/>
            <person name="Shaulsky G."/>
            <person name="Schleicher M."/>
            <person name="Weinstock G."/>
            <person name="Rosenthal A."/>
            <person name="Cox E.C."/>
            <person name="Chisholm R.L."/>
            <person name="Gibbs R."/>
            <person name="Loomis W.F."/>
            <person name="Platzer M."/>
            <person name="Kay R.R."/>
            <person name="Williams J."/>
            <person name="Dear P.H."/>
            <person name="Noegel A.A."/>
            <person name="Barrell B."/>
            <person name="Kuspa A."/>
        </authorList>
    </citation>
    <scope>NUCLEOTIDE SEQUENCE [LARGE SCALE GENOMIC DNA]</scope>
    <source>
        <strain evidence="1 2">AX4</strain>
    </source>
</reference>
<dbReference type="VEuPathDB" id="AmoebaDB:DDB_G0280517"/>
<evidence type="ECO:0000313" key="2">
    <source>
        <dbReference type="Proteomes" id="UP000002195"/>
    </source>
</evidence>
<keyword evidence="2" id="KW-1185">Reference proteome</keyword>
<gene>
    <name evidence="1" type="ORF">DDB_G0280517</name>
</gene>
<organism evidence="1 2">
    <name type="scientific">Dictyostelium discoideum</name>
    <name type="common">Social amoeba</name>
    <dbReference type="NCBI Taxonomy" id="44689"/>
    <lineage>
        <taxon>Eukaryota</taxon>
        <taxon>Amoebozoa</taxon>
        <taxon>Evosea</taxon>
        <taxon>Eumycetozoa</taxon>
        <taxon>Dictyostelia</taxon>
        <taxon>Dictyosteliales</taxon>
        <taxon>Dictyosteliaceae</taxon>
        <taxon>Dictyostelium</taxon>
    </lineage>
</organism>
<dbReference type="Proteomes" id="UP000002195">
    <property type="component" value="Unassembled WGS sequence"/>
</dbReference>
<dbReference type="GeneID" id="8622600"/>
<dbReference type="PaxDb" id="44689-DDB0205250"/>
<dbReference type="HOGENOM" id="CLU_2417804_0_0_1"/>
<dbReference type="InParanoid" id="Q54V89"/>
<proteinExistence type="predicted"/>
<accession>Q54V89</accession>
<dbReference type="KEGG" id="ddi:DDB_G0280517"/>
<sequence length="92" mass="11351">MVSRNKNIKNFFKRKISRSKILCQYNKTKFKNFYNYKFIIKIKDDLKNQEIIENQEVSENEYINFKLYEIEDTQIELLNNFYEANPEFLNYG</sequence>
<name>Q54V89_DICDI</name>
<dbReference type="AlphaFoldDB" id="Q54V89"/>
<dbReference type="EMBL" id="AAFI02000036">
    <property type="protein sequence ID" value="EAL67238.1"/>
    <property type="molecule type" value="Genomic_DNA"/>
</dbReference>
<protein>
    <submittedName>
        <fullName evidence="1">Uncharacterized protein</fullName>
    </submittedName>
</protein>